<feature type="region of interest" description="Disordered" evidence="4">
    <location>
        <begin position="555"/>
        <end position="582"/>
    </location>
</feature>
<evidence type="ECO:0000256" key="3">
    <source>
        <dbReference type="ARBA" id="ARBA00022840"/>
    </source>
</evidence>
<dbReference type="SUPFAM" id="SSF56059">
    <property type="entry name" value="Glutathione synthetase ATP-binding domain-like"/>
    <property type="match status" value="1"/>
</dbReference>
<evidence type="ECO:0000313" key="6">
    <source>
        <dbReference type="Proteomes" id="UP001489004"/>
    </source>
</evidence>
<reference evidence="5 6" key="1">
    <citation type="journal article" date="2024" name="Nat. Commun.">
        <title>Phylogenomics reveals the evolutionary origins of lichenization in chlorophyte algae.</title>
        <authorList>
            <person name="Puginier C."/>
            <person name="Libourel C."/>
            <person name="Otte J."/>
            <person name="Skaloud P."/>
            <person name="Haon M."/>
            <person name="Grisel S."/>
            <person name="Petersen M."/>
            <person name="Berrin J.G."/>
            <person name="Delaux P.M."/>
            <person name="Dal Grande F."/>
            <person name="Keller J."/>
        </authorList>
    </citation>
    <scope>NUCLEOTIDE SEQUENCE [LARGE SCALE GENOMIC DNA]</scope>
    <source>
        <strain evidence="5 6">SAG 2043</strain>
    </source>
</reference>
<dbReference type="GO" id="GO:0015631">
    <property type="term" value="F:tubulin binding"/>
    <property type="evidence" value="ECO:0007669"/>
    <property type="project" value="TreeGrafter"/>
</dbReference>
<feature type="compositionally biased region" description="Acidic residues" evidence="4">
    <location>
        <begin position="182"/>
        <end position="194"/>
    </location>
</feature>
<dbReference type="PROSITE" id="PS51221">
    <property type="entry name" value="TTL"/>
    <property type="match status" value="1"/>
</dbReference>
<evidence type="ECO:0000313" key="5">
    <source>
        <dbReference type="EMBL" id="KAK9819734.1"/>
    </source>
</evidence>
<keyword evidence="1" id="KW-0436">Ligase</keyword>
<evidence type="ECO:0000256" key="4">
    <source>
        <dbReference type="SAM" id="MobiDB-lite"/>
    </source>
</evidence>
<keyword evidence="6" id="KW-1185">Reference proteome</keyword>
<gene>
    <name evidence="5" type="ORF">WJX72_001737</name>
</gene>
<keyword evidence="3" id="KW-0067">ATP-binding</keyword>
<evidence type="ECO:0000256" key="1">
    <source>
        <dbReference type="ARBA" id="ARBA00022598"/>
    </source>
</evidence>
<dbReference type="Pfam" id="PF03133">
    <property type="entry name" value="TTL"/>
    <property type="match status" value="1"/>
</dbReference>
<dbReference type="GO" id="GO:0070740">
    <property type="term" value="F:tubulin-glutamic acid ligase activity"/>
    <property type="evidence" value="ECO:0007669"/>
    <property type="project" value="TreeGrafter"/>
</dbReference>
<organism evidence="5 6">
    <name type="scientific">[Myrmecia] bisecta</name>
    <dbReference type="NCBI Taxonomy" id="41462"/>
    <lineage>
        <taxon>Eukaryota</taxon>
        <taxon>Viridiplantae</taxon>
        <taxon>Chlorophyta</taxon>
        <taxon>core chlorophytes</taxon>
        <taxon>Trebouxiophyceae</taxon>
        <taxon>Trebouxiales</taxon>
        <taxon>Trebouxiaceae</taxon>
        <taxon>Myrmecia</taxon>
    </lineage>
</organism>
<dbReference type="PANTHER" id="PTHR12241">
    <property type="entry name" value="TUBULIN POLYGLUTAMYLASE"/>
    <property type="match status" value="1"/>
</dbReference>
<keyword evidence="2" id="KW-0547">Nucleotide-binding</keyword>
<dbReference type="InterPro" id="IPR004344">
    <property type="entry name" value="TTL/TTLL_fam"/>
</dbReference>
<dbReference type="GO" id="GO:0005524">
    <property type="term" value="F:ATP binding"/>
    <property type="evidence" value="ECO:0007669"/>
    <property type="project" value="UniProtKB-KW"/>
</dbReference>
<feature type="compositionally biased region" description="Polar residues" evidence="4">
    <location>
        <begin position="569"/>
        <end position="582"/>
    </location>
</feature>
<comment type="caution">
    <text evidence="5">The sequence shown here is derived from an EMBL/GenBank/DDBJ whole genome shotgun (WGS) entry which is preliminary data.</text>
</comment>
<feature type="region of interest" description="Disordered" evidence="4">
    <location>
        <begin position="182"/>
        <end position="215"/>
    </location>
</feature>
<dbReference type="GO" id="GO:0036064">
    <property type="term" value="C:ciliary basal body"/>
    <property type="evidence" value="ECO:0007669"/>
    <property type="project" value="TreeGrafter"/>
</dbReference>
<feature type="region of interest" description="Disordered" evidence="4">
    <location>
        <begin position="22"/>
        <end position="149"/>
    </location>
</feature>
<name>A0AAW1QEB3_9CHLO</name>
<proteinExistence type="predicted"/>
<evidence type="ECO:0000256" key="2">
    <source>
        <dbReference type="ARBA" id="ARBA00022741"/>
    </source>
</evidence>
<accession>A0AAW1QEB3</accession>
<dbReference type="Proteomes" id="UP001489004">
    <property type="component" value="Unassembled WGS sequence"/>
</dbReference>
<sequence>MAAFKAERKQIWKAKKARMDDGWGFAGAGEKKKERPKVSAPGPLPWKAPAVRKAADASTKPALQGSLPGESSRARLSQTLFGERKAAAARTSQEPPEERAAQAAAHTRPQRGGFASPGEESDEEASASQADSQAESEERDLDYGHHPASAHARSVRYVRIVGNSAHPEVEELVRRTLQELGGWEEERDDEEDQDASLQLTSRSSTPAAGGKPASSGRPQLWNLMWSWSARVPVSYDALLVWQRVNHYPEARQLTRKDLLQRHLARHQRVFAGGRAAPLFDIMPTTFMLPKEYVQFVQAFSEAEGGQEASIPQPPGTNLWIMKPVGQSRGRGIVLLNNVHDVLYGEPMVLQRYVAQPMLIDGYKFDLRLYVVVTSFAPLEAWLYGEGFARFTTQPYSLAPDLIHNRLVHLTNSAVQSQRGAQAGLPDHLHGNEQHLAGDSKCSLARLWGLLRDRGMSQEALWSRISQLVLVALFAVQDAIPHQPNSFELFGFDVMVDSNLKAWLVEVNSSPSLSTDTPLDREIKGSLMRDLITLVNPLDFDREALLRVLQRDSAAGSKAHGPASRRPLGRTQSTANRRQTLNDDMTAILRGQLPRAYGEAPQCGLFQQLAPSKAYDSMMRLKRPMQTPSQ</sequence>
<dbReference type="PANTHER" id="PTHR12241:SF155">
    <property type="entry name" value="TUBULIN-TYROSINE LIGASE FAMILY PROTEIN"/>
    <property type="match status" value="1"/>
</dbReference>
<dbReference type="Gene3D" id="3.30.470.20">
    <property type="entry name" value="ATP-grasp fold, B domain"/>
    <property type="match status" value="1"/>
</dbReference>
<dbReference type="AlphaFoldDB" id="A0AAW1QEB3"/>
<feature type="compositionally biased region" description="Polar residues" evidence="4">
    <location>
        <begin position="195"/>
        <end position="206"/>
    </location>
</feature>
<dbReference type="EMBL" id="JALJOR010000003">
    <property type="protein sequence ID" value="KAK9819734.1"/>
    <property type="molecule type" value="Genomic_DNA"/>
</dbReference>
<protein>
    <submittedName>
        <fullName evidence="5">Uncharacterized protein</fullName>
    </submittedName>
</protein>
<dbReference type="GO" id="GO:0000226">
    <property type="term" value="P:microtubule cytoskeleton organization"/>
    <property type="evidence" value="ECO:0007669"/>
    <property type="project" value="TreeGrafter"/>
</dbReference>
<feature type="compositionally biased region" description="Low complexity" evidence="4">
    <location>
        <begin position="101"/>
        <end position="111"/>
    </location>
</feature>